<accession>A0A6A4VNN9</accession>
<dbReference type="OrthoDB" id="263283at2759"/>
<dbReference type="SUPFAM" id="SSF57184">
    <property type="entry name" value="Growth factor receptor domain"/>
    <property type="match status" value="1"/>
</dbReference>
<feature type="domain" description="CUB" evidence="18">
    <location>
        <begin position="17"/>
        <end position="138"/>
    </location>
</feature>
<dbReference type="InterPro" id="IPR001881">
    <property type="entry name" value="EGF-like_Ca-bd_dom"/>
</dbReference>
<dbReference type="SUPFAM" id="SSF57196">
    <property type="entry name" value="EGF/Laminin"/>
    <property type="match status" value="3"/>
</dbReference>
<dbReference type="InterPro" id="IPR056737">
    <property type="entry name" value="Beta-prop_ATRN-MKLN-like"/>
</dbReference>
<dbReference type="SMART" id="SM00042">
    <property type="entry name" value="CUB"/>
    <property type="match status" value="1"/>
</dbReference>
<dbReference type="Gene3D" id="2.60.120.290">
    <property type="entry name" value="Spermadhesin, CUB domain"/>
    <property type="match status" value="2"/>
</dbReference>
<dbReference type="Pfam" id="PF07645">
    <property type="entry name" value="EGF_CA"/>
    <property type="match status" value="1"/>
</dbReference>
<sequence>MWPPWRLPLAAAALLCCAAVAAGACRRDRHLMTAESGVIGDGPGEHGNDTYCQWIIKPNGTAGHYILLTFEELDTECSYDQVFVYDGIEPHTRLLGSFSGRGRTVPPPLVAESGTMTVLFFSDKNYVMSGFLARYAVTECPGDCSGVGRCEAGVCRCQPDRVGPRCQWPRCPADCHAAAGQGACGQDGCLCRPGFSGRDCGLGGGRPGNRWHVLDEAPSLARARHAAALFPTARRFVVFGGYDLNSALDDLAEYDLSSGVWRRRTPEEVCGSPPRDFCWPPARFGHASAVLGTDQLLIHGGQGADRRLLDDLWSYNVTSGAWRPLAARPRPTARVHHTLTTGPEGALYLLAGAGAGDTVHGDLWKLTVDASGAHWEIVSPRGGSELSLRLVGHSTLYHAASDSLLVYGGLAVDIDRLPMLSHRLFAFHVRELVWSELVYPPAQQLDTHVPLERAFHVAQIAGDYMVVFGGYTHRHRRENVCYDHQIFFYSLRCHTWVNHGVLEMTSDSSTYPLPFGLFGSSASLLDGSTLLMFGGYHGSVSGHLLAYTLPDTMVAPASRPASRDAMCARHNTQSSCTANPVCGWCPQGRCVGRSQGSACTSNLQSSPCPGVCAALRHCQACVVHGAGCAWCVQNAACHRADGVPGQCGSGSETPSGVVGWWGSNGTDITRLEECRTRDFRPGLTLSVYMSPADPQWPDEVRIINSTWLTFPAAAEAFGPEVSALAEARVQGFVHPLGSRPKVDPYLRLFVTTSGRASSQLQLSRDRDWERLEVVSSTTTHAPQPVRVEAIRGDHSLLLAGGERHSYLLRLSVNRPAGTEPRPTAPLDTDVRLEWNGAASQKMEPLTFEFLEPYANGSCARLTTCLACLADSLCGWCASDGVCLPRLDRRAACGRLLTLTPSLCPACSQQVECGGCTAAGCQWAPDEGRCHRAAPGAVSRPDDCPPPCHSRADCASCLIGGCSWCTETNECFLLSTYTSRFQFSQCRQWVDRDHQRHSAEFRRLALLPAPADAAAQLRAERRLRQMQCHTCAAFSSCASCLRSLGCGWCYDDADPTRGVCVPGSLEAPAAGRACPADRQRWAFIDCPDVDECRLETHDCHENATCTNTHGSFTCTCNVGFAGDGRETCNRTCVEDCRPGDCSGPPDYKCHCLLGWTGVDCKTDCGCHNHSTCSEGPGSCDACQHRTTGSHCQLCSFGNATAPSGCQPCHCNGHGDPRRNVCDLATGRCFCRDHTEGDSCERCADGYFGDPRDGGVCYLGCSSRGVTLSATEGYIGCERDRPPAGRGPPHDTHCVWIITVFDDLYHTPIYDSPQQTLELRVGALPHVPCDRSQVAVYDGLPENLSTGSHWDRQQHALAVLCNDTAPEHGTETVLHASSGFMTVYFEQHSPSEGFNASYRVLRCPDRCPAGRQCVAGLCVCRADHSGPECTPHPCSPPGGLVHGRCDSRYGRVVCEPGYVGATSVWLFGGYSLSRGALNDIQQFETRGNTWQQVTVQYQPSRPYLPSGRFFHAAAYVTSQREIYIYGGTDGNEFLRDCWRFNIKTKMWNEVRVPALLPPLAGHTLTYRKKDNLRSLLLLGGVSPQGGWLDDVWEYDVTRGAWLRLNCMYGHAAAYHPATDTVYVYGGVQAGVGSAAASATLLSFQYGRRRWSVLPADSGINPVPRHLPGPRLFPAAVQARLQRIELPDDLCKLNLQKNMCKGQYGCSYCQVISLKTNATYCYTNSQELPAVCENQIGTVEFSSRHRGRCNVSVVESRNCSQFTSCEECEARWPLYPDTQACQWISLVGFSGICQSLQPLGVTLGLAHREETLCVRWPCHVAASCVSCQTLKGCTWLPHHGAGRHWRWPTGRCVPQHEADGADNTATCEVPCALRRSCDTCLQEGDGRCWWSPRLGQCLWPGHQPLMCPAGVCGPLVVDGDRCPLPCQRHTTCRDCLQRPECGWCNLEQPLGGAGLCWDGGLERPRDSCLALNYTAVPPEPVISWNYTGCPPENECANGHHTCDPLSETCVDQPDGFSCVCSDGYVLDGDACRPVCDQVCVQGTCVAPNQCRCHFSYVGDDCSRHCLCNGHSECAGPDRLDVCLKCHNNTMGDQCEKCQPFFVGEPSKGCVSCLEFCHGHSDTCIAAEVAARYNVSELRQMSRSELKQLVAEGARHDAVCLECKHNTLGSRCEQCQPGFFRGSESPDKHCRPCRCHGHGTLCDPVTGEDCDCHNNTESDRSCRQEGYKRGQPCSELQCIKCRDNYRGRPTDGHQCYRQMQVDLDYCLDSARPELCGACCLSGALLSGRTVFFAAHPKYLNVDIRLVVDVAEGAVDVYLTAHEDALQVEVNSSTGEHRIVFDPRYHTEPEDHIGGLRARRDTAPVSNSTATPLYRRVTRAAAQVNTFIELTGRRDLLLVRRVRGRLTVQLPQHQYDLRTTTFYLAALSVGVTPARGTVFFRQDQHKMNMAVFFSVFFSCFFLFLSLCVAMWRLRRLTSRRRSARQQEAEMRSMARRAVARVTLHLQPEEETAQGAARRRRRPPDLPVRPAAVEPCSDGVAGVTTVFVQLPGGAAAPTRLALASTLTLLGRAAAPNSRLPAVLRRAGPVT</sequence>
<evidence type="ECO:0000256" key="8">
    <source>
        <dbReference type="ARBA" id="ARBA00022989"/>
    </source>
</evidence>
<gene>
    <name evidence="21" type="primary">Megf8_2</name>
    <name evidence="21" type="ORF">FJT64_000958</name>
</gene>
<evidence type="ECO:0000256" key="17">
    <source>
        <dbReference type="SAM" id="SignalP"/>
    </source>
</evidence>
<evidence type="ECO:0000256" key="15">
    <source>
        <dbReference type="SAM" id="MobiDB-lite"/>
    </source>
</evidence>
<dbReference type="SUPFAM" id="SSF50965">
    <property type="entry name" value="Galactose oxidase, central domain"/>
    <property type="match status" value="1"/>
</dbReference>
<keyword evidence="11" id="KW-0325">Glycoprotein</keyword>
<dbReference type="InterPro" id="IPR035914">
    <property type="entry name" value="Sperma_CUB_dom_sf"/>
</dbReference>
<dbReference type="InterPro" id="IPR024731">
    <property type="entry name" value="NELL2-like_EGF"/>
</dbReference>
<feature type="domain" description="Laminin EGF-like" evidence="20">
    <location>
        <begin position="1207"/>
        <end position="1257"/>
    </location>
</feature>
<dbReference type="Pfam" id="PF00053">
    <property type="entry name" value="EGF_laminin"/>
    <property type="match status" value="2"/>
</dbReference>
<feature type="disulfide bond" evidence="14">
    <location>
        <begin position="1241"/>
        <end position="1255"/>
    </location>
</feature>
<dbReference type="PANTHER" id="PTHR46093">
    <property type="entry name" value="ACYL-COA-BINDING DOMAIN-CONTAINING PROTEIN 5"/>
    <property type="match status" value="1"/>
</dbReference>
<reference evidence="21 22" key="1">
    <citation type="submission" date="2019-07" db="EMBL/GenBank/DDBJ databases">
        <title>Draft genome assembly of a fouling barnacle, Amphibalanus amphitrite (Darwin, 1854): The first reference genome for Thecostraca.</title>
        <authorList>
            <person name="Kim W."/>
        </authorList>
    </citation>
    <scope>NUCLEOTIDE SEQUENCE [LARGE SCALE GENOMIC DNA]</scope>
    <source>
        <strain evidence="21">SNU_AA5</strain>
        <tissue evidence="21">Soma without cirri and trophi</tissue>
    </source>
</reference>
<evidence type="ECO:0000256" key="12">
    <source>
        <dbReference type="ARBA" id="ARBA00023292"/>
    </source>
</evidence>
<dbReference type="GO" id="GO:0048513">
    <property type="term" value="P:animal organ development"/>
    <property type="evidence" value="ECO:0007669"/>
    <property type="project" value="UniProtKB-ARBA"/>
</dbReference>
<keyword evidence="3 13" id="KW-0245">EGF-like domain</keyword>
<dbReference type="SMART" id="SM00180">
    <property type="entry name" value="EGF_Lam"/>
    <property type="match status" value="4"/>
</dbReference>
<evidence type="ECO:0000259" key="19">
    <source>
        <dbReference type="PROSITE" id="PS50026"/>
    </source>
</evidence>
<dbReference type="CDD" id="cd00055">
    <property type="entry name" value="EGF_Lam"/>
    <property type="match status" value="3"/>
</dbReference>
<evidence type="ECO:0000256" key="14">
    <source>
        <dbReference type="PROSITE-ProRule" id="PRU00460"/>
    </source>
</evidence>
<keyword evidence="5 17" id="KW-0732">Signal</keyword>
<dbReference type="InterPro" id="IPR000859">
    <property type="entry name" value="CUB_dom"/>
</dbReference>
<dbReference type="FunFam" id="2.10.25.10:FF:000191">
    <property type="entry name" value="Multiple epidermal growth factor-like domains 8"/>
    <property type="match status" value="1"/>
</dbReference>
<dbReference type="GO" id="GO:0016020">
    <property type="term" value="C:membrane"/>
    <property type="evidence" value="ECO:0007669"/>
    <property type="project" value="UniProtKB-SubCell"/>
</dbReference>
<keyword evidence="22" id="KW-1185">Reference proteome</keyword>
<dbReference type="InterPro" id="IPR056863">
    <property type="entry name" value="LMN_ATRN_NET-like_EGF"/>
</dbReference>
<dbReference type="InterPro" id="IPR016201">
    <property type="entry name" value="PSI"/>
</dbReference>
<evidence type="ECO:0000256" key="6">
    <source>
        <dbReference type="ARBA" id="ARBA00022737"/>
    </source>
</evidence>
<keyword evidence="9 16" id="KW-0472">Membrane</keyword>
<keyword evidence="7" id="KW-0106">Calcium</keyword>
<dbReference type="SMART" id="SM00181">
    <property type="entry name" value="EGF"/>
    <property type="match status" value="9"/>
</dbReference>
<dbReference type="Proteomes" id="UP000440578">
    <property type="component" value="Unassembled WGS sequence"/>
</dbReference>
<dbReference type="InterPro" id="IPR009030">
    <property type="entry name" value="Growth_fac_rcpt_cys_sf"/>
</dbReference>
<evidence type="ECO:0000256" key="9">
    <source>
        <dbReference type="ARBA" id="ARBA00023136"/>
    </source>
</evidence>
<dbReference type="CDD" id="cd00054">
    <property type="entry name" value="EGF_CA"/>
    <property type="match status" value="1"/>
</dbReference>
<evidence type="ECO:0000256" key="5">
    <source>
        <dbReference type="ARBA" id="ARBA00022729"/>
    </source>
</evidence>
<dbReference type="FunFam" id="2.10.25.10:FF:000202">
    <property type="entry name" value="Multiple epidermal growth factor-like domains 8"/>
    <property type="match status" value="1"/>
</dbReference>
<evidence type="ECO:0000256" key="1">
    <source>
        <dbReference type="ARBA" id="ARBA00004479"/>
    </source>
</evidence>
<evidence type="ECO:0000259" key="18">
    <source>
        <dbReference type="PROSITE" id="PS01180"/>
    </source>
</evidence>
<dbReference type="PROSITE" id="PS01180">
    <property type="entry name" value="CUB"/>
    <property type="match status" value="2"/>
</dbReference>
<keyword evidence="4 16" id="KW-0812">Transmembrane</keyword>
<keyword evidence="2" id="KW-0880">Kelch repeat</keyword>
<comment type="subcellular location">
    <subcellularLocation>
        <location evidence="1">Membrane</location>
        <topology evidence="1">Single-pass type I membrane protein</topology>
    </subcellularLocation>
</comment>
<dbReference type="InterPro" id="IPR006652">
    <property type="entry name" value="Kelch_1"/>
</dbReference>
<dbReference type="PROSITE" id="PS51257">
    <property type="entry name" value="PROKAR_LIPOPROTEIN"/>
    <property type="match status" value="1"/>
</dbReference>
<evidence type="ECO:0000256" key="3">
    <source>
        <dbReference type="ARBA" id="ARBA00022536"/>
    </source>
</evidence>
<feature type="disulfide bond" evidence="14">
    <location>
        <begin position="1229"/>
        <end position="1238"/>
    </location>
</feature>
<feature type="chain" id="PRO_5036168116" evidence="17">
    <location>
        <begin position="24"/>
        <end position="2584"/>
    </location>
</feature>
<evidence type="ECO:0000256" key="16">
    <source>
        <dbReference type="SAM" id="Phobius"/>
    </source>
</evidence>
<dbReference type="PROSITE" id="PS50027">
    <property type="entry name" value="EGF_LAM_2"/>
    <property type="match status" value="1"/>
</dbReference>
<dbReference type="EMBL" id="VIIS01001764">
    <property type="protein sequence ID" value="KAF0293183.1"/>
    <property type="molecule type" value="Genomic_DNA"/>
</dbReference>
<dbReference type="Gene3D" id="2.120.10.80">
    <property type="entry name" value="Kelch-type beta propeller"/>
    <property type="match status" value="3"/>
</dbReference>
<dbReference type="PANTHER" id="PTHR46093:SF16">
    <property type="entry name" value="MULTIPLE EGF-LIKE-DOMAINS 8"/>
    <property type="match status" value="1"/>
</dbReference>
<dbReference type="InterPro" id="IPR002049">
    <property type="entry name" value="LE_dom"/>
</dbReference>
<dbReference type="InterPro" id="IPR015915">
    <property type="entry name" value="Kelch-typ_b-propeller"/>
</dbReference>
<dbReference type="InterPro" id="IPR000152">
    <property type="entry name" value="EGF-type_Asp/Asn_hydroxyl_site"/>
</dbReference>
<dbReference type="SMART" id="SM00423">
    <property type="entry name" value="PSI"/>
    <property type="match status" value="10"/>
</dbReference>
<dbReference type="EMBL" id="VIIS01001764">
    <property type="protein sequence ID" value="KAF0293184.1"/>
    <property type="molecule type" value="Genomic_DNA"/>
</dbReference>
<organism evidence="21 22">
    <name type="scientific">Amphibalanus amphitrite</name>
    <name type="common">Striped barnacle</name>
    <name type="synonym">Balanus amphitrite</name>
    <dbReference type="NCBI Taxonomy" id="1232801"/>
    <lineage>
        <taxon>Eukaryota</taxon>
        <taxon>Metazoa</taxon>
        <taxon>Ecdysozoa</taxon>
        <taxon>Arthropoda</taxon>
        <taxon>Crustacea</taxon>
        <taxon>Multicrustacea</taxon>
        <taxon>Cirripedia</taxon>
        <taxon>Thoracica</taxon>
        <taxon>Thoracicalcarea</taxon>
        <taxon>Balanomorpha</taxon>
        <taxon>Balanoidea</taxon>
        <taxon>Balanidae</taxon>
        <taxon>Amphibalaninae</taxon>
        <taxon>Amphibalanus</taxon>
    </lineage>
</organism>
<dbReference type="GO" id="GO:0048731">
    <property type="term" value="P:system development"/>
    <property type="evidence" value="ECO:0007669"/>
    <property type="project" value="UniProtKB-ARBA"/>
</dbReference>
<evidence type="ECO:0000256" key="2">
    <source>
        <dbReference type="ARBA" id="ARBA00022441"/>
    </source>
</evidence>
<dbReference type="Pfam" id="PF24981">
    <property type="entry name" value="Beta-prop_ATRN-LZTR1"/>
    <property type="match status" value="2"/>
</dbReference>
<dbReference type="PROSITE" id="PS01186">
    <property type="entry name" value="EGF_2"/>
    <property type="match status" value="2"/>
</dbReference>
<dbReference type="PROSITE" id="PS50026">
    <property type="entry name" value="EGF_3"/>
    <property type="match status" value="2"/>
</dbReference>
<feature type="domain" description="CUB" evidence="18">
    <location>
        <begin position="1259"/>
        <end position="1399"/>
    </location>
</feature>
<feature type="transmembrane region" description="Helical" evidence="16">
    <location>
        <begin position="2444"/>
        <end position="2466"/>
    </location>
</feature>
<keyword evidence="10 14" id="KW-1015">Disulfide bond</keyword>
<name>A0A6A4VNN9_AMPAM</name>
<feature type="domain" description="EGF-like" evidence="19">
    <location>
        <begin position="1988"/>
        <end position="2029"/>
    </location>
</feature>
<keyword evidence="8 16" id="KW-1133">Transmembrane helix</keyword>
<evidence type="ECO:0000256" key="4">
    <source>
        <dbReference type="ARBA" id="ARBA00022692"/>
    </source>
</evidence>
<dbReference type="SUPFAM" id="SSF117281">
    <property type="entry name" value="Kelch motif"/>
    <property type="match status" value="1"/>
</dbReference>
<proteinExistence type="predicted"/>
<evidence type="ECO:0000313" key="22">
    <source>
        <dbReference type="Proteomes" id="UP000440578"/>
    </source>
</evidence>
<feature type="signal peptide" evidence="17">
    <location>
        <begin position="1"/>
        <end position="23"/>
    </location>
</feature>
<dbReference type="Gene3D" id="2.10.25.10">
    <property type="entry name" value="Laminin"/>
    <property type="match status" value="5"/>
</dbReference>
<dbReference type="InterPro" id="IPR000742">
    <property type="entry name" value="EGF"/>
</dbReference>
<comment type="caution">
    <text evidence="13">Lacks conserved residue(s) required for the propagation of feature annotation.</text>
</comment>
<dbReference type="PROSITE" id="PS01248">
    <property type="entry name" value="EGF_LAM_1"/>
    <property type="match status" value="1"/>
</dbReference>
<feature type="region of interest" description="Disordered" evidence="15">
    <location>
        <begin position="2504"/>
        <end position="2524"/>
    </location>
</feature>
<evidence type="ECO:0000256" key="10">
    <source>
        <dbReference type="ARBA" id="ARBA00023157"/>
    </source>
</evidence>
<dbReference type="InterPro" id="IPR049883">
    <property type="entry name" value="NOTCH1_EGF-like"/>
</dbReference>
<dbReference type="InterPro" id="IPR018097">
    <property type="entry name" value="EGF_Ca-bd_CS"/>
</dbReference>
<dbReference type="PROSITE" id="PS01187">
    <property type="entry name" value="EGF_CA"/>
    <property type="match status" value="1"/>
</dbReference>
<dbReference type="PROSITE" id="PS00010">
    <property type="entry name" value="ASX_HYDROXYL"/>
    <property type="match status" value="2"/>
</dbReference>
<keyword evidence="6" id="KW-0677">Repeat</keyword>
<dbReference type="SMART" id="SM00179">
    <property type="entry name" value="EGF_CA"/>
    <property type="match status" value="2"/>
</dbReference>
<comment type="caution">
    <text evidence="21">The sequence shown here is derived from an EMBL/GenBank/DDBJ whole genome shotgun (WGS) entry which is preliminary data.</text>
</comment>
<dbReference type="SMART" id="SM00612">
    <property type="entry name" value="Kelch"/>
    <property type="match status" value="3"/>
</dbReference>
<dbReference type="Pfam" id="PF12947">
    <property type="entry name" value="EGF_3"/>
    <property type="match status" value="1"/>
</dbReference>
<evidence type="ECO:0000259" key="20">
    <source>
        <dbReference type="PROSITE" id="PS50027"/>
    </source>
</evidence>
<dbReference type="SUPFAM" id="SSF49854">
    <property type="entry name" value="Spermadhesin, CUB domain"/>
    <property type="match status" value="2"/>
</dbReference>
<evidence type="ECO:0000256" key="11">
    <source>
        <dbReference type="ARBA" id="ARBA00023180"/>
    </source>
</evidence>
<dbReference type="GO" id="GO:0005509">
    <property type="term" value="F:calcium ion binding"/>
    <property type="evidence" value="ECO:0007669"/>
    <property type="project" value="InterPro"/>
</dbReference>
<protein>
    <submittedName>
        <fullName evidence="21">Multiple epidermal growth factor-like domains protein 8</fullName>
    </submittedName>
</protein>
<evidence type="ECO:0000256" key="7">
    <source>
        <dbReference type="ARBA" id="ARBA00022837"/>
    </source>
</evidence>
<dbReference type="Pfam" id="PF24973">
    <property type="entry name" value="EGF_LMN_ATRN"/>
    <property type="match status" value="1"/>
</dbReference>
<evidence type="ECO:0000313" key="21">
    <source>
        <dbReference type="EMBL" id="KAF0293184.1"/>
    </source>
</evidence>
<dbReference type="Pfam" id="PF00431">
    <property type="entry name" value="CUB"/>
    <property type="match status" value="1"/>
</dbReference>
<keyword evidence="12 14" id="KW-0424">Laminin EGF-like domain</keyword>
<dbReference type="CDD" id="cd00041">
    <property type="entry name" value="CUB"/>
    <property type="match status" value="1"/>
</dbReference>
<dbReference type="InterPro" id="IPR011043">
    <property type="entry name" value="Gal_Oxase/kelch_b-propeller"/>
</dbReference>
<evidence type="ECO:0000256" key="13">
    <source>
        <dbReference type="PROSITE-ProRule" id="PRU00076"/>
    </source>
</evidence>
<feature type="domain" description="EGF-like" evidence="19">
    <location>
        <begin position="1087"/>
        <end position="1128"/>
    </location>
</feature>